<dbReference type="Gene3D" id="1.20.1730.10">
    <property type="entry name" value="Sodium/glucose cotransporter"/>
    <property type="match status" value="1"/>
</dbReference>
<dbReference type="Proteomes" id="UP000663882">
    <property type="component" value="Unassembled WGS sequence"/>
</dbReference>
<feature type="transmembrane region" description="Helical" evidence="13">
    <location>
        <begin position="71"/>
        <end position="93"/>
    </location>
</feature>
<dbReference type="GO" id="GO:0006814">
    <property type="term" value="P:sodium ion transport"/>
    <property type="evidence" value="ECO:0007669"/>
    <property type="project" value="UniProtKB-KW"/>
</dbReference>
<keyword evidence="6 13" id="KW-1133">Transmembrane helix</keyword>
<evidence type="ECO:0000256" key="3">
    <source>
        <dbReference type="ARBA" id="ARBA00022448"/>
    </source>
</evidence>
<dbReference type="PROSITE" id="PS50283">
    <property type="entry name" value="NA_SOLUT_SYMP_3"/>
    <property type="match status" value="1"/>
</dbReference>
<evidence type="ECO:0000256" key="8">
    <source>
        <dbReference type="ARBA" id="ARBA00023065"/>
    </source>
</evidence>
<evidence type="ECO:0000256" key="11">
    <source>
        <dbReference type="RuleBase" id="RU362091"/>
    </source>
</evidence>
<gene>
    <name evidence="14" type="ORF">RFH988_LOCUS35031</name>
</gene>
<dbReference type="GO" id="GO:0005886">
    <property type="term" value="C:plasma membrane"/>
    <property type="evidence" value="ECO:0007669"/>
    <property type="project" value="UniProtKB-SubCell"/>
</dbReference>
<proteinExistence type="inferred from homology"/>
<dbReference type="EMBL" id="CAJNOO010005137">
    <property type="protein sequence ID" value="CAF1405686.1"/>
    <property type="molecule type" value="Genomic_DNA"/>
</dbReference>
<comment type="similarity">
    <text evidence="2 11">Belongs to the sodium:solute symporter (SSF) (TC 2.A.21) family.</text>
</comment>
<feature type="region of interest" description="Disordered" evidence="12">
    <location>
        <begin position="353"/>
        <end position="377"/>
    </location>
</feature>
<dbReference type="GO" id="GO:0015293">
    <property type="term" value="F:symporter activity"/>
    <property type="evidence" value="ECO:0007669"/>
    <property type="project" value="TreeGrafter"/>
</dbReference>
<name>A0A815L8D5_9BILA</name>
<evidence type="ECO:0000256" key="5">
    <source>
        <dbReference type="ARBA" id="ARBA00022692"/>
    </source>
</evidence>
<dbReference type="PANTHER" id="PTHR42985:SF40">
    <property type="entry name" value="LD47995P-RELATED"/>
    <property type="match status" value="1"/>
</dbReference>
<dbReference type="PANTHER" id="PTHR42985">
    <property type="entry name" value="SODIUM-COUPLED MONOCARBOXYLATE TRANSPORTER"/>
    <property type="match status" value="1"/>
</dbReference>
<evidence type="ECO:0000256" key="4">
    <source>
        <dbReference type="ARBA" id="ARBA00022475"/>
    </source>
</evidence>
<organism evidence="14 15">
    <name type="scientific">Rotaria sordida</name>
    <dbReference type="NCBI Taxonomy" id="392033"/>
    <lineage>
        <taxon>Eukaryota</taxon>
        <taxon>Metazoa</taxon>
        <taxon>Spiralia</taxon>
        <taxon>Gnathifera</taxon>
        <taxon>Rotifera</taxon>
        <taxon>Eurotatoria</taxon>
        <taxon>Bdelloidea</taxon>
        <taxon>Philodinida</taxon>
        <taxon>Philodinidae</taxon>
        <taxon>Rotaria</taxon>
    </lineage>
</organism>
<keyword evidence="5 13" id="KW-0812">Transmembrane</keyword>
<comment type="caution">
    <text evidence="14">The sequence shown here is derived from an EMBL/GenBank/DDBJ whole genome shotgun (WGS) entry which is preliminary data.</text>
</comment>
<evidence type="ECO:0000256" key="13">
    <source>
        <dbReference type="SAM" id="Phobius"/>
    </source>
</evidence>
<evidence type="ECO:0000256" key="1">
    <source>
        <dbReference type="ARBA" id="ARBA00004651"/>
    </source>
</evidence>
<keyword evidence="3" id="KW-0813">Transport</keyword>
<evidence type="ECO:0000256" key="2">
    <source>
        <dbReference type="ARBA" id="ARBA00006434"/>
    </source>
</evidence>
<keyword evidence="4" id="KW-1003">Cell membrane</keyword>
<accession>A0A815L8D5</accession>
<keyword evidence="7" id="KW-0915">Sodium</keyword>
<keyword evidence="9 13" id="KW-0472">Membrane</keyword>
<feature type="transmembrane region" description="Helical" evidence="13">
    <location>
        <begin position="202"/>
        <end position="223"/>
    </location>
</feature>
<keyword evidence="8" id="KW-0406">Ion transport</keyword>
<feature type="transmembrane region" description="Helical" evidence="13">
    <location>
        <begin position="302"/>
        <end position="323"/>
    </location>
</feature>
<dbReference type="InterPro" id="IPR001734">
    <property type="entry name" value="Na/solute_symporter"/>
</dbReference>
<sequence length="377" mass="41877">MGGITKIFETLTAGNRLQFSVMTLDPSVRYTFWSILFGKTFFDTALCACLQTHAQRYMCVKDIKAAQRAAWIYYVMTVMIIILCTCVGCLLYAKYSQCDPLRAKLISKPDQLYPLFVIQILGQFPGLTGLFIVSVLSASLSTISSGVNSMAAVILEDIYKRLPITRPISNKSQATVSKLLSVGIGLLTIFLAFIVSYMKNNIITIVLQILGAFATPILDVYLLGFFAPRVQSRSVLIAFLLCLIFQMWVLVGATVTVKPHLRQRGRLPTSIVGCIPSVDMSVSTSINERPNPLTSLFSISPLWYSFNGVFITFILGLIFASIFESKDSRPVDRSLLISPSEIFPFCSSKPHSMKRRVTQNDDGTSINNTMSERESML</sequence>
<feature type="compositionally biased region" description="Polar residues" evidence="12">
    <location>
        <begin position="360"/>
        <end position="370"/>
    </location>
</feature>
<keyword evidence="10" id="KW-0739">Sodium transport</keyword>
<evidence type="ECO:0000256" key="7">
    <source>
        <dbReference type="ARBA" id="ARBA00023053"/>
    </source>
</evidence>
<dbReference type="InterPro" id="IPR038377">
    <property type="entry name" value="Na/Glc_symporter_sf"/>
</dbReference>
<dbReference type="AlphaFoldDB" id="A0A815L8D5"/>
<comment type="subcellular location">
    <subcellularLocation>
        <location evidence="1">Cell membrane</location>
        <topology evidence="1">Multi-pass membrane protein</topology>
    </subcellularLocation>
</comment>
<evidence type="ECO:0000256" key="10">
    <source>
        <dbReference type="ARBA" id="ARBA00023201"/>
    </source>
</evidence>
<reference evidence="14" key="1">
    <citation type="submission" date="2021-02" db="EMBL/GenBank/DDBJ databases">
        <authorList>
            <person name="Nowell W R."/>
        </authorList>
    </citation>
    <scope>NUCLEOTIDE SEQUENCE</scope>
</reference>
<dbReference type="Pfam" id="PF00474">
    <property type="entry name" value="SSF"/>
    <property type="match status" value="1"/>
</dbReference>
<evidence type="ECO:0000313" key="15">
    <source>
        <dbReference type="Proteomes" id="UP000663882"/>
    </source>
</evidence>
<protein>
    <submittedName>
        <fullName evidence="14">Uncharacterized protein</fullName>
    </submittedName>
</protein>
<dbReference type="InterPro" id="IPR051163">
    <property type="entry name" value="Sodium:Solute_Symporter_SSF"/>
</dbReference>
<dbReference type="OrthoDB" id="6132759at2759"/>
<feature type="transmembrane region" description="Helical" evidence="13">
    <location>
        <begin position="30"/>
        <end position="50"/>
    </location>
</feature>
<evidence type="ECO:0000256" key="12">
    <source>
        <dbReference type="SAM" id="MobiDB-lite"/>
    </source>
</evidence>
<evidence type="ECO:0000256" key="9">
    <source>
        <dbReference type="ARBA" id="ARBA00023136"/>
    </source>
</evidence>
<feature type="transmembrane region" description="Helical" evidence="13">
    <location>
        <begin position="235"/>
        <end position="257"/>
    </location>
</feature>
<feature type="transmembrane region" description="Helical" evidence="13">
    <location>
        <begin position="176"/>
        <end position="196"/>
    </location>
</feature>
<evidence type="ECO:0000256" key="6">
    <source>
        <dbReference type="ARBA" id="ARBA00022989"/>
    </source>
</evidence>
<evidence type="ECO:0000313" key="14">
    <source>
        <dbReference type="EMBL" id="CAF1405686.1"/>
    </source>
</evidence>